<feature type="compositionally biased region" description="Polar residues" evidence="1">
    <location>
        <begin position="40"/>
        <end position="64"/>
    </location>
</feature>
<name>A0A2P8GUY3_9MICO</name>
<reference evidence="3 4" key="1">
    <citation type="submission" date="2018-03" db="EMBL/GenBank/DDBJ databases">
        <title>Genomic Encyclopedia of Archaeal and Bacterial Type Strains, Phase II (KMG-II): from individual species to whole genera.</title>
        <authorList>
            <person name="Goeker M."/>
        </authorList>
    </citation>
    <scope>NUCLEOTIDE SEQUENCE [LARGE SCALE GENOMIC DNA]</scope>
    <source>
        <strain evidence="3 4">DSM 21548</strain>
    </source>
</reference>
<dbReference type="Proteomes" id="UP000241203">
    <property type="component" value="Unassembled WGS sequence"/>
</dbReference>
<feature type="region of interest" description="Disordered" evidence="1">
    <location>
        <begin position="40"/>
        <end position="67"/>
    </location>
</feature>
<dbReference type="AlphaFoldDB" id="A0A2P8GUY3"/>
<comment type="caution">
    <text evidence="3">The sequence shown here is derived from an EMBL/GenBank/DDBJ whole genome shotgun (WGS) entry which is preliminary data.</text>
</comment>
<keyword evidence="2" id="KW-0732">Signal</keyword>
<dbReference type="EMBL" id="PYAU01000001">
    <property type="protein sequence ID" value="PSL37766.1"/>
    <property type="molecule type" value="Genomic_DNA"/>
</dbReference>
<dbReference type="OrthoDB" id="3711169at2"/>
<sequence length="176" mass="18031">MRTNVKKTLGTLGTAALLTGGALAFPTSAFAGPIGECDPGTSQITTSYQSSNQEPAGSDRTTNPGPGVQTLDVSVSSTKSTAATTSAEVGFSVEAIAASVNATLGYSVTTSQAWESGTVLKSQELQPGQSVIAEYGFETLTVMATQQNCDSTGTWQNGESTLATLPQGVYKTFTVE</sequence>
<gene>
    <name evidence="3" type="ORF">CLV49_1373</name>
</gene>
<proteinExistence type="predicted"/>
<evidence type="ECO:0000313" key="3">
    <source>
        <dbReference type="EMBL" id="PSL37766.1"/>
    </source>
</evidence>
<protein>
    <submittedName>
        <fullName evidence="3">Uncharacterized protein</fullName>
    </submittedName>
</protein>
<accession>A0A2P8GUY3</accession>
<evidence type="ECO:0000256" key="1">
    <source>
        <dbReference type="SAM" id="MobiDB-lite"/>
    </source>
</evidence>
<dbReference type="RefSeq" id="WP_106562868.1">
    <property type="nucleotide sequence ID" value="NZ_PYAU01000001.1"/>
</dbReference>
<feature type="chain" id="PRO_5015196112" evidence="2">
    <location>
        <begin position="32"/>
        <end position="176"/>
    </location>
</feature>
<evidence type="ECO:0000313" key="4">
    <source>
        <dbReference type="Proteomes" id="UP000241203"/>
    </source>
</evidence>
<feature type="signal peptide" evidence="2">
    <location>
        <begin position="1"/>
        <end position="31"/>
    </location>
</feature>
<evidence type="ECO:0000256" key="2">
    <source>
        <dbReference type="SAM" id="SignalP"/>
    </source>
</evidence>
<organism evidence="3 4">
    <name type="scientific">Labedella gwakjiensis</name>
    <dbReference type="NCBI Taxonomy" id="390269"/>
    <lineage>
        <taxon>Bacteria</taxon>
        <taxon>Bacillati</taxon>
        <taxon>Actinomycetota</taxon>
        <taxon>Actinomycetes</taxon>
        <taxon>Micrococcales</taxon>
        <taxon>Microbacteriaceae</taxon>
        <taxon>Labedella</taxon>
    </lineage>
</organism>